<dbReference type="InterPro" id="IPR002560">
    <property type="entry name" value="Transposase_DDE"/>
</dbReference>
<organism evidence="2 3">
    <name type="scientific">Sporosarcina limicola</name>
    <dbReference type="NCBI Taxonomy" id="34101"/>
    <lineage>
        <taxon>Bacteria</taxon>
        <taxon>Bacillati</taxon>
        <taxon>Bacillota</taxon>
        <taxon>Bacilli</taxon>
        <taxon>Bacillales</taxon>
        <taxon>Caryophanaceae</taxon>
        <taxon>Sporosarcina</taxon>
    </lineage>
</organism>
<keyword evidence="3" id="KW-1185">Reference proteome</keyword>
<reference evidence="2" key="1">
    <citation type="submission" date="2020-10" db="EMBL/GenBank/DDBJ databases">
        <title>Genomic Encyclopedia of Type Strains, Phase IV (KMG-IV): sequencing the most valuable type-strain genomes for metagenomic binning, comparative biology and taxonomic classification.</title>
        <authorList>
            <person name="Goeker M."/>
        </authorList>
    </citation>
    <scope>NUCLEOTIDE SEQUENCE</scope>
    <source>
        <strain evidence="2">DSM 13886</strain>
    </source>
</reference>
<dbReference type="EMBL" id="JADBEL010000061">
    <property type="protein sequence ID" value="MBE1557177.1"/>
    <property type="molecule type" value="Genomic_DNA"/>
</dbReference>
<dbReference type="PANTHER" id="PTHR33498">
    <property type="entry name" value="TRANSPOSASE FOR INSERTION SEQUENCE ELEMENT IS1557"/>
    <property type="match status" value="1"/>
</dbReference>
<gene>
    <name evidence="2" type="ORF">H4683_004316</name>
</gene>
<dbReference type="InterPro" id="IPR047951">
    <property type="entry name" value="Transpos_ISL3"/>
</dbReference>
<sequence>MAVKGFERWIEQGEQIDYPAVQNCLKTMNNWQEEICNYHHLRFTNAAVEGRNNKIKALQRRHYFTRNPKYYKQRILLECNEELLSC</sequence>
<accession>A0A927RH62</accession>
<name>A0A927RH62_9BACL</name>
<proteinExistence type="predicted"/>
<protein>
    <submittedName>
        <fullName evidence="2">Transposase</fullName>
    </submittedName>
</protein>
<evidence type="ECO:0000313" key="2">
    <source>
        <dbReference type="EMBL" id="MBE1557177.1"/>
    </source>
</evidence>
<comment type="caution">
    <text evidence="2">The sequence shown here is derived from an EMBL/GenBank/DDBJ whole genome shotgun (WGS) entry which is preliminary data.</text>
</comment>
<dbReference type="PANTHER" id="PTHR33498:SF1">
    <property type="entry name" value="TRANSPOSASE FOR INSERTION SEQUENCE ELEMENT IS1557"/>
    <property type="match status" value="1"/>
</dbReference>
<dbReference type="Pfam" id="PF01610">
    <property type="entry name" value="DDE_Tnp_ISL3"/>
    <property type="match status" value="1"/>
</dbReference>
<evidence type="ECO:0000313" key="3">
    <source>
        <dbReference type="Proteomes" id="UP000658225"/>
    </source>
</evidence>
<evidence type="ECO:0000259" key="1">
    <source>
        <dbReference type="Pfam" id="PF01610"/>
    </source>
</evidence>
<dbReference type="Proteomes" id="UP000658225">
    <property type="component" value="Unassembled WGS sequence"/>
</dbReference>
<feature type="domain" description="Transposase IS204/IS1001/IS1096/IS1165 DDE" evidence="1">
    <location>
        <begin position="3"/>
        <end position="75"/>
    </location>
</feature>
<dbReference type="AlphaFoldDB" id="A0A927RH62"/>